<evidence type="ECO:0000256" key="4">
    <source>
        <dbReference type="ARBA" id="ARBA00022833"/>
    </source>
</evidence>
<keyword evidence="4" id="KW-0862">Zinc</keyword>
<feature type="chain" id="PRO_5015557295" evidence="6">
    <location>
        <begin position="21"/>
        <end position="953"/>
    </location>
</feature>
<dbReference type="InterPro" id="IPR007863">
    <property type="entry name" value="Peptidase_M16_C"/>
</dbReference>
<evidence type="ECO:0000259" key="8">
    <source>
        <dbReference type="Pfam" id="PF05193"/>
    </source>
</evidence>
<feature type="domain" description="Peptidase M16 N-terminal" evidence="7">
    <location>
        <begin position="71"/>
        <end position="191"/>
    </location>
</feature>
<dbReference type="Proteomes" id="UP000245627">
    <property type="component" value="Unassembled WGS sequence"/>
</dbReference>
<feature type="domain" description="Peptidase M16 C-terminal" evidence="8">
    <location>
        <begin position="714"/>
        <end position="879"/>
    </location>
</feature>
<comment type="caution">
    <text evidence="9">The sequence shown here is derived from an EMBL/GenBank/DDBJ whole genome shotgun (WGS) entry which is preliminary data.</text>
</comment>
<accession>A0A2T8HI90</accession>
<proteinExistence type="inferred from homology"/>
<dbReference type="Pfam" id="PF05193">
    <property type="entry name" value="Peptidase_M16_C"/>
    <property type="match status" value="2"/>
</dbReference>
<dbReference type="PANTHER" id="PTHR43690">
    <property type="entry name" value="NARDILYSIN"/>
    <property type="match status" value="1"/>
</dbReference>
<evidence type="ECO:0000256" key="6">
    <source>
        <dbReference type="SAM" id="SignalP"/>
    </source>
</evidence>
<dbReference type="OrthoDB" id="9811314at2"/>
<feature type="signal peptide" evidence="6">
    <location>
        <begin position="1"/>
        <end position="20"/>
    </location>
</feature>
<evidence type="ECO:0000256" key="3">
    <source>
        <dbReference type="ARBA" id="ARBA00022801"/>
    </source>
</evidence>
<evidence type="ECO:0000313" key="10">
    <source>
        <dbReference type="Proteomes" id="UP000245627"/>
    </source>
</evidence>
<dbReference type="PANTHER" id="PTHR43690:SF34">
    <property type="entry name" value="ZINC PROTEASE PQQL-LIKE"/>
    <property type="match status" value="1"/>
</dbReference>
<protein>
    <submittedName>
        <fullName evidence="9">Peptidase M16</fullName>
    </submittedName>
</protein>
<dbReference type="GO" id="GO:0006508">
    <property type="term" value="P:proteolysis"/>
    <property type="evidence" value="ECO:0007669"/>
    <property type="project" value="UniProtKB-KW"/>
</dbReference>
<evidence type="ECO:0000256" key="5">
    <source>
        <dbReference type="ARBA" id="ARBA00023049"/>
    </source>
</evidence>
<keyword evidence="6" id="KW-0732">Signal</keyword>
<name>A0A2T8HI90_9SPHI</name>
<evidence type="ECO:0000256" key="1">
    <source>
        <dbReference type="ARBA" id="ARBA00007261"/>
    </source>
</evidence>
<dbReference type="GO" id="GO:0046872">
    <property type="term" value="F:metal ion binding"/>
    <property type="evidence" value="ECO:0007669"/>
    <property type="project" value="InterPro"/>
</dbReference>
<evidence type="ECO:0000313" key="9">
    <source>
        <dbReference type="EMBL" id="PVH25125.1"/>
    </source>
</evidence>
<dbReference type="InterPro" id="IPR011249">
    <property type="entry name" value="Metalloenz_LuxS/M16"/>
</dbReference>
<dbReference type="Pfam" id="PF00675">
    <property type="entry name" value="Peptidase_M16"/>
    <property type="match status" value="1"/>
</dbReference>
<dbReference type="SUPFAM" id="SSF63411">
    <property type="entry name" value="LuxS/MPP-like metallohydrolase"/>
    <property type="match status" value="4"/>
</dbReference>
<gene>
    <name evidence="9" type="ORF">DC487_09345</name>
</gene>
<dbReference type="GO" id="GO:0008237">
    <property type="term" value="F:metallopeptidase activity"/>
    <property type="evidence" value="ECO:0007669"/>
    <property type="project" value="UniProtKB-KW"/>
</dbReference>
<dbReference type="Gene3D" id="3.30.830.10">
    <property type="entry name" value="Metalloenzyme, LuxS/M16 peptidase-like"/>
    <property type="match status" value="4"/>
</dbReference>
<reference evidence="9 10" key="1">
    <citation type="submission" date="2018-04" db="EMBL/GenBank/DDBJ databases">
        <title>Sphingobacterium cortibacter sp. nov.</title>
        <authorList>
            <person name="Li Y."/>
        </authorList>
    </citation>
    <scope>NUCLEOTIDE SEQUENCE [LARGE SCALE GENOMIC DNA]</scope>
    <source>
        <strain evidence="9 10">2c-3</strain>
    </source>
</reference>
<comment type="similarity">
    <text evidence="1">Belongs to the peptidase M16 family.</text>
</comment>
<keyword evidence="10" id="KW-1185">Reference proteome</keyword>
<dbReference type="EMBL" id="QDKG01000003">
    <property type="protein sequence ID" value="PVH25125.1"/>
    <property type="molecule type" value="Genomic_DNA"/>
</dbReference>
<dbReference type="AlphaFoldDB" id="A0A2T8HI90"/>
<evidence type="ECO:0000259" key="7">
    <source>
        <dbReference type="Pfam" id="PF00675"/>
    </source>
</evidence>
<sequence length="953" mass="107991">MRILKPLALAFLLPALGANARSLATESTGLNPQALQILAQDTTSWTQPLPFDDGVITGKLENGFQYYIRKNVEPENRVTMFLAVKVGSILENEKELGLAHFLEHMNFNGLKHFPKNELVDYLQRAGVRFGSDLNAYTSFDETVYQLPIPSDDPELLKNGLQVMRDWAQDALLDEEEINKERGVVLEEMRGSRGAQQRMRDQYFPLMLNGSRYAERLPIGTEDVVTNFKPETIREFHQKWYRPDLQSIIVVGDIDPKMIEQEIKRLFGDMKQPKSPQDREKYTVDLLNKNQFMVVTDPEMQYTVGQIFIKHPEEQVKTVGDYRRSLLKSTYNEMINSRLSELMQSADAPFLQAGIGISEFLGGLDNLSAYYVAKPGAIGDGFKSIVRELDRVDQFGFTESEFARTIVSMQKNNERAYTERDKRRSDSYVDAYLNHFLKDNPALSDEDSYRITKELLPTLTLSEVEAIGKQYYVDQNRDVLYLAPDKEKANLPDEAAVNAWFQEVNQETLTAYDDKVSDLPLLAAEPAKGTVVDRKNIDVIEAKSWKLSNGATVVLKPTKFKNDEILIHAFGPGGTSLYADADYFDASNAASLVNSSGLGQMTTVELQKYLSDKKANISPFIGERTQGVTGSADKEGLKTAFEMIYGYFTAPRIEDDVFKSTISRAVSSMENRENNPSFVFSETIQKSLYGNNVRRVPANAADIQSISKDKALSIFQERFADASDFTFMIVGSFTEEEITPYIEQYLASLPTTNRDNAAKDLQIVEPEKGFEKIVNKGKEEKAQVRLSFYGDYAFNEKENLNMDALESVLSIKLIERLREDESGVYGTGASASYRKQPSGRYGFHIGFGTSVDRYESLIQSALDEIRKVKENGPTQVDLDKFFIEQRRQHEVNLRENSFWLNSLNEVISNEEDFKSIINLQEDIQNVTVESVKAVANKYLDETKLFKFILLPDAK</sequence>
<dbReference type="InterPro" id="IPR011765">
    <property type="entry name" value="Pept_M16_N"/>
</dbReference>
<dbReference type="InterPro" id="IPR050626">
    <property type="entry name" value="Peptidase_M16"/>
</dbReference>
<feature type="domain" description="Peptidase M16 C-terminal" evidence="8">
    <location>
        <begin position="227"/>
        <end position="404"/>
    </location>
</feature>
<organism evidence="9 10">
    <name type="scientific">Sphingobacterium corticibacter</name>
    <dbReference type="NCBI Taxonomy" id="2171749"/>
    <lineage>
        <taxon>Bacteria</taxon>
        <taxon>Pseudomonadati</taxon>
        <taxon>Bacteroidota</taxon>
        <taxon>Sphingobacteriia</taxon>
        <taxon>Sphingobacteriales</taxon>
        <taxon>Sphingobacteriaceae</taxon>
        <taxon>Sphingobacterium</taxon>
    </lineage>
</organism>
<keyword evidence="2" id="KW-0645">Protease</keyword>
<keyword evidence="3" id="KW-0378">Hydrolase</keyword>
<keyword evidence="5" id="KW-0482">Metalloprotease</keyword>
<dbReference type="RefSeq" id="WP_116775714.1">
    <property type="nucleotide sequence ID" value="NZ_QDKG01000003.1"/>
</dbReference>
<evidence type="ECO:0000256" key="2">
    <source>
        <dbReference type="ARBA" id="ARBA00022670"/>
    </source>
</evidence>